<keyword evidence="1 2" id="KW-0238">DNA-binding</keyword>
<dbReference type="SUPFAM" id="SSF46689">
    <property type="entry name" value="Homeodomain-like"/>
    <property type="match status" value="1"/>
</dbReference>
<dbReference type="InterPro" id="IPR009057">
    <property type="entry name" value="Homeodomain-like_sf"/>
</dbReference>
<dbReference type="InterPro" id="IPR001647">
    <property type="entry name" value="HTH_TetR"/>
</dbReference>
<dbReference type="Gene3D" id="1.10.10.60">
    <property type="entry name" value="Homeodomain-like"/>
    <property type="match status" value="1"/>
</dbReference>
<dbReference type="AlphaFoldDB" id="A0A4R0HMF8"/>
<dbReference type="Pfam" id="PF17920">
    <property type="entry name" value="TetR_C_16"/>
    <property type="match status" value="1"/>
</dbReference>
<dbReference type="Gene3D" id="1.10.357.10">
    <property type="entry name" value="Tetracycline Repressor, domain 2"/>
    <property type="match status" value="1"/>
</dbReference>
<reference evidence="4 5" key="1">
    <citation type="submission" date="2019-02" db="EMBL/GenBank/DDBJ databases">
        <title>Kribbella capetownensis sp. nov. and Kribbella speibonae sp. nov., isolated from soil.</title>
        <authorList>
            <person name="Curtis S.M."/>
            <person name="Norton I."/>
            <person name="Everest G.J."/>
            <person name="Meyers P.R."/>
        </authorList>
    </citation>
    <scope>NUCLEOTIDE SEQUENCE [LARGE SCALE GENOMIC DNA]</scope>
    <source>
        <strain evidence="4 5">KCTC 29219</strain>
    </source>
</reference>
<dbReference type="PANTHER" id="PTHR30055:SF235">
    <property type="entry name" value="TRANSCRIPTIONAL REGULATORY PROTEIN"/>
    <property type="match status" value="1"/>
</dbReference>
<dbReference type="SUPFAM" id="SSF48498">
    <property type="entry name" value="Tetracyclin repressor-like, C-terminal domain"/>
    <property type="match status" value="1"/>
</dbReference>
<evidence type="ECO:0000256" key="2">
    <source>
        <dbReference type="PROSITE-ProRule" id="PRU00335"/>
    </source>
</evidence>
<dbReference type="PANTHER" id="PTHR30055">
    <property type="entry name" value="HTH-TYPE TRANSCRIPTIONAL REGULATOR RUTR"/>
    <property type="match status" value="1"/>
</dbReference>
<protein>
    <submittedName>
        <fullName evidence="4">TetR family transcriptional regulator</fullName>
    </submittedName>
</protein>
<dbReference type="Proteomes" id="UP000292346">
    <property type="component" value="Unassembled WGS sequence"/>
</dbReference>
<dbReference type="PROSITE" id="PS50977">
    <property type="entry name" value="HTH_TETR_2"/>
    <property type="match status" value="1"/>
</dbReference>
<evidence type="ECO:0000259" key="3">
    <source>
        <dbReference type="PROSITE" id="PS50977"/>
    </source>
</evidence>
<dbReference type="EMBL" id="SJJZ01000001">
    <property type="protein sequence ID" value="TCC11813.1"/>
    <property type="molecule type" value="Genomic_DNA"/>
</dbReference>
<dbReference type="GO" id="GO:0000976">
    <property type="term" value="F:transcription cis-regulatory region binding"/>
    <property type="evidence" value="ECO:0007669"/>
    <property type="project" value="TreeGrafter"/>
</dbReference>
<proteinExistence type="predicted"/>
<accession>A0A4R0HMF8</accession>
<dbReference type="GO" id="GO:0003700">
    <property type="term" value="F:DNA-binding transcription factor activity"/>
    <property type="evidence" value="ECO:0007669"/>
    <property type="project" value="TreeGrafter"/>
</dbReference>
<feature type="domain" description="HTH tetR-type" evidence="3">
    <location>
        <begin position="7"/>
        <end position="67"/>
    </location>
</feature>
<dbReference type="RefSeq" id="WP_131336809.1">
    <property type="nucleotide sequence ID" value="NZ_SJJZ01000001.1"/>
</dbReference>
<evidence type="ECO:0000313" key="4">
    <source>
        <dbReference type="EMBL" id="TCC11813.1"/>
    </source>
</evidence>
<dbReference type="Pfam" id="PF00440">
    <property type="entry name" value="TetR_N"/>
    <property type="match status" value="1"/>
</dbReference>
<dbReference type="InterPro" id="IPR036271">
    <property type="entry name" value="Tet_transcr_reg_TetR-rel_C_sf"/>
</dbReference>
<dbReference type="InterPro" id="IPR041678">
    <property type="entry name" value="TetR_C_16"/>
</dbReference>
<keyword evidence="5" id="KW-1185">Reference proteome</keyword>
<dbReference type="OrthoDB" id="3210235at2"/>
<gene>
    <name evidence="4" type="ORF">E0H45_11380</name>
</gene>
<dbReference type="InterPro" id="IPR050109">
    <property type="entry name" value="HTH-type_TetR-like_transc_reg"/>
</dbReference>
<sequence length="189" mass="20777">MAEKKSDRTRAAILAAARERFGADGYERATIRAIAADAAIDPAMVMRYYGSKEKLFAAAADFDIRLPDIGDVPLESLGEVLARHFLERWEADDSLRVLLRTAVTNEVAVERMRGIFAAQLAPTLRVQAVDQPDVRAGLVASQVLGFALCRYILGFPPIATMPDDEVVAWLGPTLARYLTSPAPRRLRHA</sequence>
<comment type="caution">
    <text evidence="4">The sequence shown here is derived from an EMBL/GenBank/DDBJ whole genome shotgun (WGS) entry which is preliminary data.</text>
</comment>
<feature type="DNA-binding region" description="H-T-H motif" evidence="2">
    <location>
        <begin position="30"/>
        <end position="49"/>
    </location>
</feature>
<evidence type="ECO:0000313" key="5">
    <source>
        <dbReference type="Proteomes" id="UP000292346"/>
    </source>
</evidence>
<name>A0A4R0HMF8_9ACTN</name>
<evidence type="ECO:0000256" key="1">
    <source>
        <dbReference type="ARBA" id="ARBA00023125"/>
    </source>
</evidence>
<dbReference type="PRINTS" id="PR00455">
    <property type="entry name" value="HTHTETR"/>
</dbReference>
<organism evidence="4 5">
    <name type="scientific">Kribbella soli</name>
    <dbReference type="NCBI Taxonomy" id="1124743"/>
    <lineage>
        <taxon>Bacteria</taxon>
        <taxon>Bacillati</taxon>
        <taxon>Actinomycetota</taxon>
        <taxon>Actinomycetes</taxon>
        <taxon>Propionibacteriales</taxon>
        <taxon>Kribbellaceae</taxon>
        <taxon>Kribbella</taxon>
    </lineage>
</organism>